<evidence type="ECO:0000256" key="11">
    <source>
        <dbReference type="ARBA" id="ARBA00023163"/>
    </source>
</evidence>
<dbReference type="GO" id="GO:0003697">
    <property type="term" value="F:single-stranded DNA binding"/>
    <property type="evidence" value="ECO:0007669"/>
    <property type="project" value="EnsemblFungi"/>
</dbReference>
<dbReference type="OrthoDB" id="19606at2759"/>
<accession>A0A1Y1WE72</accession>
<proteinExistence type="inferred from homology"/>
<dbReference type="GO" id="GO:0046872">
    <property type="term" value="F:metal ion binding"/>
    <property type="evidence" value="ECO:0007669"/>
    <property type="project" value="UniProtKB-KW"/>
</dbReference>
<dbReference type="GO" id="GO:0006270">
    <property type="term" value="P:DNA replication initiation"/>
    <property type="evidence" value="ECO:0007669"/>
    <property type="project" value="EnsemblFungi"/>
</dbReference>
<comment type="caution">
    <text evidence="13">The sequence shown here is derived from an EMBL/GenBank/DDBJ whole genome shotgun (WGS) entry which is preliminary data.</text>
</comment>
<dbReference type="GO" id="GO:0006269">
    <property type="term" value="P:DNA replication, synthesis of primer"/>
    <property type="evidence" value="ECO:0007669"/>
    <property type="project" value="UniProtKB-KW"/>
</dbReference>
<dbReference type="InterPro" id="IPR014052">
    <property type="entry name" value="DNA_primase_ssu_euk/arc"/>
</dbReference>
<dbReference type="STRING" id="1754192.A0A1Y1WE72"/>
<evidence type="ECO:0000256" key="10">
    <source>
        <dbReference type="ARBA" id="ARBA00022833"/>
    </source>
</evidence>
<keyword evidence="14" id="KW-1185">Reference proteome</keyword>
<evidence type="ECO:0000256" key="4">
    <source>
        <dbReference type="ARBA" id="ARBA00022478"/>
    </source>
</evidence>
<sequence length="410" mass="48828">MEDNEFNSNLKYYYENLFPFKQYYQWLSYGNVNKEYFPHREFSFTFGNDIYSRFQSFENEKDFKTHLKDYNPRKIDIGAVYNTKPKNKKNLPNNALKPKEKELVFDIDMTDYDDIRTCCTGGDICKKCWTFMTIAIKIMDRALRDDFGFNHILWVYSGRRGVHCWVCDKRARQLSEPARKAIVGYLEVVKGGEQQAKKVNLPNLLHPSLRCAYTIVQEYFPKLILEDMDIFSDKKHYNKLLALVPDEEIRNRLYKSWEDSLNSPNGKWDELIRLVQQKEKKKKELKNFERDTIFQYTYPRLDFNVSLRLNHLLKSPFCIHPGTGRVCVPIDPQNCDNFNPFEVPTLNELVKEINELSQQSENLTPKDYQKNTSIEPYIKQFSNFIKSLNEEINNELRIKKELQERTSFDF</sequence>
<comment type="cofactor">
    <cofactor evidence="2">
        <name>Mg(2+)</name>
        <dbReference type="ChEBI" id="CHEBI:18420"/>
    </cofactor>
</comment>
<keyword evidence="11" id="KW-0804">Transcription</keyword>
<protein>
    <recommendedName>
        <fullName evidence="12">DNA primase</fullName>
        <ecNumber evidence="12">2.7.7.-</ecNumber>
    </recommendedName>
</protein>
<evidence type="ECO:0000256" key="8">
    <source>
        <dbReference type="ARBA" id="ARBA00022705"/>
    </source>
</evidence>
<comment type="similarity">
    <text evidence="3 12">Belongs to the eukaryotic-type primase small subunit family.</text>
</comment>
<comment type="cofactor">
    <cofactor evidence="1">
        <name>Mn(2+)</name>
        <dbReference type="ChEBI" id="CHEBI:29035"/>
    </cofactor>
</comment>
<dbReference type="SUPFAM" id="SSF56747">
    <property type="entry name" value="Prim-pol domain"/>
    <property type="match status" value="1"/>
</dbReference>
<evidence type="ECO:0000256" key="7">
    <source>
        <dbReference type="ARBA" id="ARBA00022695"/>
    </source>
</evidence>
<evidence type="ECO:0000313" key="13">
    <source>
        <dbReference type="EMBL" id="ORX71685.1"/>
    </source>
</evidence>
<dbReference type="GO" id="GO:0000785">
    <property type="term" value="C:chromatin"/>
    <property type="evidence" value="ECO:0007669"/>
    <property type="project" value="EnsemblFungi"/>
</dbReference>
<dbReference type="EMBL" id="MCFG01000403">
    <property type="protein sequence ID" value="ORX71685.1"/>
    <property type="molecule type" value="Genomic_DNA"/>
</dbReference>
<reference evidence="13 14" key="1">
    <citation type="submission" date="2016-08" db="EMBL/GenBank/DDBJ databases">
        <title>A Parts List for Fungal Cellulosomes Revealed by Comparative Genomics.</title>
        <authorList>
            <consortium name="DOE Joint Genome Institute"/>
            <person name="Haitjema C.H."/>
            <person name="Gilmore S.P."/>
            <person name="Henske J.K."/>
            <person name="Solomon K.V."/>
            <person name="De Groot R."/>
            <person name="Kuo A."/>
            <person name="Mondo S.J."/>
            <person name="Salamov A.A."/>
            <person name="Labutti K."/>
            <person name="Zhao Z."/>
            <person name="Chiniquy J."/>
            <person name="Barry K."/>
            <person name="Brewer H.M."/>
            <person name="Purvine S.O."/>
            <person name="Wright A.T."/>
            <person name="Boxma B."/>
            <person name="Van Alen T."/>
            <person name="Hackstein J.H."/>
            <person name="Baker S.E."/>
            <person name="Grigoriev I.V."/>
            <person name="O'Malley M.A."/>
        </authorList>
    </citation>
    <scope>NUCLEOTIDE SEQUENCE [LARGE SCALE GENOMIC DNA]</scope>
    <source>
        <strain evidence="13 14">S4</strain>
    </source>
</reference>
<dbReference type="GO" id="GO:0005737">
    <property type="term" value="C:cytoplasm"/>
    <property type="evidence" value="ECO:0007669"/>
    <property type="project" value="EnsemblFungi"/>
</dbReference>
<dbReference type="Gene3D" id="3.90.920.10">
    <property type="entry name" value="DNA primase, PRIM domain"/>
    <property type="match status" value="1"/>
</dbReference>
<keyword evidence="5 12" id="KW-0639">Primosome</keyword>
<evidence type="ECO:0000256" key="12">
    <source>
        <dbReference type="RuleBase" id="RU003514"/>
    </source>
</evidence>
<keyword evidence="8 12" id="KW-0235">DNA replication</keyword>
<dbReference type="FunFam" id="3.90.920.10:FF:000001">
    <property type="entry name" value="DNA primase"/>
    <property type="match status" value="1"/>
</dbReference>
<evidence type="ECO:0000256" key="1">
    <source>
        <dbReference type="ARBA" id="ARBA00001936"/>
    </source>
</evidence>
<gene>
    <name evidence="13" type="ORF">BCR32DRAFT_211204</name>
</gene>
<name>A0A1Y1WE72_9FUNG</name>
<evidence type="ECO:0000256" key="9">
    <source>
        <dbReference type="ARBA" id="ARBA00022723"/>
    </source>
</evidence>
<evidence type="ECO:0000256" key="3">
    <source>
        <dbReference type="ARBA" id="ARBA00009762"/>
    </source>
</evidence>
<dbReference type="Pfam" id="PF01896">
    <property type="entry name" value="DNA_primase_S"/>
    <property type="match status" value="1"/>
</dbReference>
<keyword evidence="4 12" id="KW-0240">DNA-directed RNA polymerase</keyword>
<dbReference type="PANTHER" id="PTHR10536">
    <property type="entry name" value="DNA PRIMASE SMALL SUBUNIT"/>
    <property type="match status" value="1"/>
</dbReference>
<keyword evidence="7" id="KW-0548">Nucleotidyltransferase</keyword>
<evidence type="ECO:0000256" key="2">
    <source>
        <dbReference type="ARBA" id="ARBA00001946"/>
    </source>
</evidence>
<dbReference type="GO" id="GO:0003899">
    <property type="term" value="F:DNA-directed RNA polymerase activity"/>
    <property type="evidence" value="ECO:0007669"/>
    <property type="project" value="EnsemblFungi"/>
</dbReference>
<dbReference type="Proteomes" id="UP000193944">
    <property type="component" value="Unassembled WGS sequence"/>
</dbReference>
<keyword evidence="9" id="KW-0479">Metal-binding</keyword>
<dbReference type="EC" id="2.7.7.-" evidence="12"/>
<reference evidence="13 14" key="2">
    <citation type="submission" date="2016-08" db="EMBL/GenBank/DDBJ databases">
        <title>Pervasive Adenine N6-methylation of Active Genes in Fungi.</title>
        <authorList>
            <consortium name="DOE Joint Genome Institute"/>
            <person name="Mondo S.J."/>
            <person name="Dannebaum R.O."/>
            <person name="Kuo R.C."/>
            <person name="Labutti K."/>
            <person name="Haridas S."/>
            <person name="Kuo A."/>
            <person name="Salamov A."/>
            <person name="Ahrendt S.R."/>
            <person name="Lipzen A."/>
            <person name="Sullivan W."/>
            <person name="Andreopoulos W.B."/>
            <person name="Clum A."/>
            <person name="Lindquist E."/>
            <person name="Daum C."/>
            <person name="Ramamoorthy G.K."/>
            <person name="Gryganskyi A."/>
            <person name="Culley D."/>
            <person name="Magnuson J.K."/>
            <person name="James T.Y."/>
            <person name="O'Malley M.A."/>
            <person name="Stajich J.E."/>
            <person name="Spatafora J.W."/>
            <person name="Visel A."/>
            <person name="Grigoriev I.V."/>
        </authorList>
    </citation>
    <scope>NUCLEOTIDE SEQUENCE [LARGE SCALE GENOMIC DNA]</scope>
    <source>
        <strain evidence="13 14">S4</strain>
    </source>
</reference>
<dbReference type="InterPro" id="IPR002755">
    <property type="entry name" value="DNA_primase_S"/>
</dbReference>
<organism evidence="13 14">
    <name type="scientific">Anaeromyces robustus</name>
    <dbReference type="NCBI Taxonomy" id="1754192"/>
    <lineage>
        <taxon>Eukaryota</taxon>
        <taxon>Fungi</taxon>
        <taxon>Fungi incertae sedis</taxon>
        <taxon>Chytridiomycota</taxon>
        <taxon>Chytridiomycota incertae sedis</taxon>
        <taxon>Neocallimastigomycetes</taxon>
        <taxon>Neocallimastigales</taxon>
        <taxon>Neocallimastigaceae</taxon>
        <taxon>Anaeromyces</taxon>
    </lineage>
</organism>
<evidence type="ECO:0000313" key="14">
    <source>
        <dbReference type="Proteomes" id="UP000193944"/>
    </source>
</evidence>
<evidence type="ECO:0000256" key="5">
    <source>
        <dbReference type="ARBA" id="ARBA00022515"/>
    </source>
</evidence>
<keyword evidence="10" id="KW-0862">Zinc</keyword>
<evidence type="ECO:0000256" key="6">
    <source>
        <dbReference type="ARBA" id="ARBA00022679"/>
    </source>
</evidence>
<dbReference type="AlphaFoldDB" id="A0A1Y1WE72"/>
<dbReference type="NCBIfam" id="TIGR00335">
    <property type="entry name" value="primase_sml"/>
    <property type="match status" value="1"/>
</dbReference>
<dbReference type="CDD" id="cd04860">
    <property type="entry name" value="AE_Prim_S"/>
    <property type="match status" value="1"/>
</dbReference>
<keyword evidence="6 12" id="KW-0808">Transferase</keyword>
<dbReference type="GO" id="GO:0005658">
    <property type="term" value="C:alpha DNA polymerase:primase complex"/>
    <property type="evidence" value="ECO:0007669"/>
    <property type="project" value="EnsemblFungi"/>
</dbReference>